<dbReference type="CDD" id="cd00093">
    <property type="entry name" value="HTH_XRE"/>
    <property type="match status" value="1"/>
</dbReference>
<comment type="caution">
    <text evidence="2">The sequence shown here is derived from an EMBL/GenBank/DDBJ whole genome shotgun (WGS) entry which is preliminary data.</text>
</comment>
<reference evidence="3" key="1">
    <citation type="journal article" date="2019" name="Int. J. Syst. Evol. Microbiol.">
        <title>The Global Catalogue of Microorganisms (GCM) 10K type strain sequencing project: providing services to taxonomists for standard genome sequencing and annotation.</title>
        <authorList>
            <consortium name="The Broad Institute Genomics Platform"/>
            <consortium name="The Broad Institute Genome Sequencing Center for Infectious Disease"/>
            <person name="Wu L."/>
            <person name="Ma J."/>
        </authorList>
    </citation>
    <scope>NUCLEOTIDE SEQUENCE [LARGE SCALE GENOMIC DNA]</scope>
    <source>
        <strain evidence="3">JCM 30234</strain>
    </source>
</reference>
<proteinExistence type="predicted"/>
<dbReference type="RefSeq" id="WP_382358210.1">
    <property type="nucleotide sequence ID" value="NZ_JBHTGR010000009.1"/>
</dbReference>
<evidence type="ECO:0000259" key="1">
    <source>
        <dbReference type="PROSITE" id="PS50943"/>
    </source>
</evidence>
<organism evidence="2 3">
    <name type="scientific">Lentibacillus kimchii</name>
    <dbReference type="NCBI Taxonomy" id="1542911"/>
    <lineage>
        <taxon>Bacteria</taxon>
        <taxon>Bacillati</taxon>
        <taxon>Bacillota</taxon>
        <taxon>Bacilli</taxon>
        <taxon>Bacillales</taxon>
        <taxon>Bacillaceae</taxon>
        <taxon>Lentibacillus</taxon>
    </lineage>
</organism>
<evidence type="ECO:0000313" key="3">
    <source>
        <dbReference type="Proteomes" id="UP001596620"/>
    </source>
</evidence>
<sequence>MDNEVTQICTGRVIRKYRKQQLKSIEEFAWNTGMNDKYLGAVERGIYSISSNYLLKLHAEFGCPLYFFEEIHECVHNK</sequence>
<dbReference type="EMBL" id="JBHTGR010000009">
    <property type="protein sequence ID" value="MFC7746700.1"/>
    <property type="molecule type" value="Genomic_DNA"/>
</dbReference>
<dbReference type="PROSITE" id="PS50943">
    <property type="entry name" value="HTH_CROC1"/>
    <property type="match status" value="1"/>
</dbReference>
<dbReference type="SUPFAM" id="SSF47413">
    <property type="entry name" value="lambda repressor-like DNA-binding domains"/>
    <property type="match status" value="1"/>
</dbReference>
<dbReference type="Proteomes" id="UP001596620">
    <property type="component" value="Unassembled WGS sequence"/>
</dbReference>
<accession>A0ABW2UTW5</accession>
<keyword evidence="3" id="KW-1185">Reference proteome</keyword>
<dbReference type="Pfam" id="PF01381">
    <property type="entry name" value="HTH_3"/>
    <property type="match status" value="1"/>
</dbReference>
<dbReference type="Gene3D" id="1.10.260.40">
    <property type="entry name" value="lambda repressor-like DNA-binding domains"/>
    <property type="match status" value="1"/>
</dbReference>
<evidence type="ECO:0000313" key="2">
    <source>
        <dbReference type="EMBL" id="MFC7746700.1"/>
    </source>
</evidence>
<name>A0ABW2UTW5_9BACI</name>
<dbReference type="InterPro" id="IPR010982">
    <property type="entry name" value="Lambda_DNA-bd_dom_sf"/>
</dbReference>
<protein>
    <submittedName>
        <fullName evidence="2">Helix-turn-helix domain-containing protein</fullName>
    </submittedName>
</protein>
<feature type="domain" description="HTH cro/C1-type" evidence="1">
    <location>
        <begin position="14"/>
        <end position="68"/>
    </location>
</feature>
<gene>
    <name evidence="2" type="ORF">ACFQU8_05520</name>
</gene>
<dbReference type="SMART" id="SM00530">
    <property type="entry name" value="HTH_XRE"/>
    <property type="match status" value="1"/>
</dbReference>
<dbReference type="InterPro" id="IPR001387">
    <property type="entry name" value="Cro/C1-type_HTH"/>
</dbReference>